<reference evidence="2 3" key="1">
    <citation type="submission" date="2021-06" db="EMBL/GenBank/DDBJ databases">
        <authorList>
            <person name="Palmer J.M."/>
        </authorList>
    </citation>
    <scope>NUCLEOTIDE SEQUENCE [LARGE SCALE GENOMIC DNA]</scope>
    <source>
        <strain evidence="3">if_2019</strain>
        <tissue evidence="2">Muscle</tissue>
    </source>
</reference>
<keyword evidence="1" id="KW-0472">Membrane</keyword>
<evidence type="ECO:0000313" key="2">
    <source>
        <dbReference type="EMBL" id="MEQ2241267.1"/>
    </source>
</evidence>
<comment type="caution">
    <text evidence="2">The sequence shown here is derived from an EMBL/GenBank/DDBJ whole genome shotgun (WGS) entry which is preliminary data.</text>
</comment>
<proteinExistence type="predicted"/>
<evidence type="ECO:0000256" key="1">
    <source>
        <dbReference type="SAM" id="Phobius"/>
    </source>
</evidence>
<gene>
    <name evidence="2" type="ORF">ILYODFUR_023616</name>
</gene>
<keyword evidence="1" id="KW-0812">Transmembrane</keyword>
<name>A0ABV0UC01_9TELE</name>
<feature type="transmembrane region" description="Helical" evidence="1">
    <location>
        <begin position="102"/>
        <end position="125"/>
    </location>
</feature>
<organism evidence="2 3">
    <name type="scientific">Ilyodon furcidens</name>
    <name type="common">goldbreast splitfin</name>
    <dbReference type="NCBI Taxonomy" id="33524"/>
    <lineage>
        <taxon>Eukaryota</taxon>
        <taxon>Metazoa</taxon>
        <taxon>Chordata</taxon>
        <taxon>Craniata</taxon>
        <taxon>Vertebrata</taxon>
        <taxon>Euteleostomi</taxon>
        <taxon>Actinopterygii</taxon>
        <taxon>Neopterygii</taxon>
        <taxon>Teleostei</taxon>
        <taxon>Neoteleostei</taxon>
        <taxon>Acanthomorphata</taxon>
        <taxon>Ovalentaria</taxon>
        <taxon>Atherinomorphae</taxon>
        <taxon>Cyprinodontiformes</taxon>
        <taxon>Goodeidae</taxon>
        <taxon>Ilyodon</taxon>
    </lineage>
</organism>
<evidence type="ECO:0000313" key="3">
    <source>
        <dbReference type="Proteomes" id="UP001482620"/>
    </source>
</evidence>
<keyword evidence="1" id="KW-1133">Transmembrane helix</keyword>
<dbReference type="Proteomes" id="UP001482620">
    <property type="component" value="Unassembled WGS sequence"/>
</dbReference>
<keyword evidence="3" id="KW-1185">Reference proteome</keyword>
<dbReference type="EMBL" id="JAHRIQ010060645">
    <property type="protein sequence ID" value="MEQ2241267.1"/>
    <property type="molecule type" value="Genomic_DNA"/>
</dbReference>
<feature type="transmembrane region" description="Helical" evidence="1">
    <location>
        <begin position="21"/>
        <end position="51"/>
    </location>
</feature>
<feature type="transmembrane region" description="Helical" evidence="1">
    <location>
        <begin position="71"/>
        <end position="95"/>
    </location>
</feature>
<sequence length="137" mass="15820">MDKSAKRKKDNGKIIVFADIFPYHTFFLPSVCYSFISIPLSYLLSFLFFLHNVLPDFVPCYSFLPNYFPCVLSSLCPTSFAFCPSFLPCFICSFLPSLFPSFCFSLPAFLVSFLSPFWILEVLYLKPVHSLTDNWKI</sequence>
<protein>
    <submittedName>
        <fullName evidence="2">Uncharacterized protein</fullName>
    </submittedName>
</protein>
<accession>A0ABV0UC01</accession>